<accession>A0A495VQG5</accession>
<dbReference type="CDD" id="cd13401">
    <property type="entry name" value="Slt70-like"/>
    <property type="match status" value="1"/>
</dbReference>
<dbReference type="SUPFAM" id="SSF48435">
    <property type="entry name" value="Bacterial muramidases"/>
    <property type="match status" value="1"/>
</dbReference>
<reference evidence="6 7" key="1">
    <citation type="submission" date="2018-10" db="EMBL/GenBank/DDBJ databases">
        <title>Genomic Encyclopedia of Type Strains, Phase IV (KMG-IV): sequencing the most valuable type-strain genomes for metagenomic binning, comparative biology and taxonomic classification.</title>
        <authorList>
            <person name="Goeker M."/>
        </authorList>
    </citation>
    <scope>NUCLEOTIDE SEQUENCE [LARGE SCALE GENOMIC DNA]</scope>
    <source>
        <strain evidence="6 7">DSM 23841</strain>
    </source>
</reference>
<feature type="chain" id="PRO_5019763822" evidence="3">
    <location>
        <begin position="25"/>
        <end position="649"/>
    </location>
</feature>
<comment type="similarity">
    <text evidence="1">Belongs to the transglycosylase Slt family.</text>
</comment>
<dbReference type="Pfam" id="PF14718">
    <property type="entry name" value="SLT_L"/>
    <property type="match status" value="1"/>
</dbReference>
<dbReference type="InterPro" id="IPR012289">
    <property type="entry name" value="Lytic_TGlycosylase_superhlx_L"/>
</dbReference>
<dbReference type="Pfam" id="PF01464">
    <property type="entry name" value="SLT"/>
    <property type="match status" value="1"/>
</dbReference>
<dbReference type="PANTHER" id="PTHR37423:SF5">
    <property type="entry name" value="SOLUBLE LYTIC MUREIN TRANSGLYCOSYLASE"/>
    <property type="match status" value="1"/>
</dbReference>
<dbReference type="AlphaFoldDB" id="A0A495VQG5"/>
<dbReference type="Proteomes" id="UP000270626">
    <property type="component" value="Unassembled WGS sequence"/>
</dbReference>
<evidence type="ECO:0000313" key="6">
    <source>
        <dbReference type="EMBL" id="RKT51190.1"/>
    </source>
</evidence>
<feature type="domain" description="Transglycosylase SLT" evidence="4">
    <location>
        <begin position="484"/>
        <end position="587"/>
    </location>
</feature>
<gene>
    <name evidence="6" type="ORF">DFR40_2402</name>
</gene>
<sequence>MKFRVFLAAAVLAASLGSAAPVAAQGVDDSRFIAAREAFRKGDLARLEAAVAGIGNHRLASYAENYRLRNLMARDDSSGIPAFLAANDGSYVAEKLRADWLRWLAKRAAWDLVASEYPKLIAPEPELACIGQQARLARGERAVLDEIKPLWLDLLEPPEGCQPLLDALVSAGRIDADQAWQRARLQIEANRPQLARRTLNYLPDSQIPDPAAFDAAVKNAMAYLARQGAGWHGNRQGRELAAIAIRYVAANDPQIAARELEKRQDRLRESESRWAWSQIALQAARKHLPETLEWYGRAGNTPLSEENHQWKVRSALRAQAWGAVRSAIEAMPASLAARPEWVYWLGRAFKAGGRSSDADALFARIAGQASFYGNLADEELGRSVVPPARAAALGNDELRAARDNPALQRALALFRLDMRTEAVREWNWALRGMNDRELLAAAELARQNQLWDRAINTAERTRNEHDYTLRFLAPYSEQIRPVAREQSLDDAWVYGLMRQESRFISNARSNVGASGLMQLMPATAKWVAKKIGLRDFSHSRVNDTEINVLLGTSYMRIVMENLDNHPVLASAAYNAGPGRAKRWRAEQALEGAIYAETIPFSETRDYVKKVMSNAVYYSALFNGKADSLKGRLGVVAPASATAMKDADLP</sequence>
<dbReference type="Gene3D" id="1.10.1240.20">
    <property type="entry name" value="Lytic transglycosylase, superhelical linker domain"/>
    <property type="match status" value="1"/>
</dbReference>
<dbReference type="Gene3D" id="1.10.530.10">
    <property type="match status" value="1"/>
</dbReference>
<evidence type="ECO:0000259" key="5">
    <source>
        <dbReference type="Pfam" id="PF14718"/>
    </source>
</evidence>
<evidence type="ECO:0000256" key="1">
    <source>
        <dbReference type="ARBA" id="ARBA00007734"/>
    </source>
</evidence>
<dbReference type="RefSeq" id="WP_121458717.1">
    <property type="nucleotide sequence ID" value="NZ_RBXP01000016.1"/>
</dbReference>
<dbReference type="GO" id="GO:0042597">
    <property type="term" value="C:periplasmic space"/>
    <property type="evidence" value="ECO:0007669"/>
    <property type="project" value="InterPro"/>
</dbReference>
<dbReference type="PANTHER" id="PTHR37423">
    <property type="entry name" value="SOLUBLE LYTIC MUREIN TRANSGLYCOSYLASE-RELATED"/>
    <property type="match status" value="1"/>
</dbReference>
<feature type="signal peptide" evidence="3">
    <location>
        <begin position="1"/>
        <end position="24"/>
    </location>
</feature>
<evidence type="ECO:0000313" key="7">
    <source>
        <dbReference type="Proteomes" id="UP000270626"/>
    </source>
</evidence>
<keyword evidence="7" id="KW-1185">Reference proteome</keyword>
<comment type="caution">
    <text evidence="6">The sequence shown here is derived from an EMBL/GenBank/DDBJ whole genome shotgun (WGS) entry which is preliminary data.</text>
</comment>
<dbReference type="EMBL" id="RBXP01000016">
    <property type="protein sequence ID" value="RKT51190.1"/>
    <property type="molecule type" value="Genomic_DNA"/>
</dbReference>
<dbReference type="OrthoDB" id="92254at2"/>
<proteinExistence type="inferred from homology"/>
<evidence type="ECO:0000259" key="4">
    <source>
        <dbReference type="Pfam" id="PF01464"/>
    </source>
</evidence>
<feature type="domain" description="Lytic transglycosylase superhelical linker" evidence="5">
    <location>
        <begin position="402"/>
        <end position="460"/>
    </location>
</feature>
<keyword evidence="2 3" id="KW-0732">Signal</keyword>
<dbReference type="InterPro" id="IPR023346">
    <property type="entry name" value="Lysozyme-like_dom_sf"/>
</dbReference>
<dbReference type="Gene3D" id="1.25.20.10">
    <property type="entry name" value="Bacterial muramidases"/>
    <property type="match status" value="1"/>
</dbReference>
<dbReference type="InterPro" id="IPR008939">
    <property type="entry name" value="Lytic_TGlycosylase_superhlx_U"/>
</dbReference>
<organism evidence="6 7">
    <name type="scientific">Azonexus fungiphilus</name>
    <dbReference type="NCBI Taxonomy" id="146940"/>
    <lineage>
        <taxon>Bacteria</taxon>
        <taxon>Pseudomonadati</taxon>
        <taxon>Pseudomonadota</taxon>
        <taxon>Betaproteobacteria</taxon>
        <taxon>Rhodocyclales</taxon>
        <taxon>Azonexaceae</taxon>
        <taxon>Azonexus</taxon>
    </lineage>
</organism>
<dbReference type="SUPFAM" id="SSF53955">
    <property type="entry name" value="Lysozyme-like"/>
    <property type="match status" value="1"/>
</dbReference>
<evidence type="ECO:0000256" key="2">
    <source>
        <dbReference type="ARBA" id="ARBA00022729"/>
    </source>
</evidence>
<protein>
    <submittedName>
        <fullName evidence="6">Soluble lytic murein transglycosylase</fullName>
    </submittedName>
</protein>
<dbReference type="InterPro" id="IPR008258">
    <property type="entry name" value="Transglycosylase_SLT_dom_1"/>
</dbReference>
<dbReference type="InterPro" id="IPR037061">
    <property type="entry name" value="Lytic_TGlycoase_superhlx_L_sf"/>
</dbReference>
<dbReference type="GO" id="GO:0004553">
    <property type="term" value="F:hydrolase activity, hydrolyzing O-glycosyl compounds"/>
    <property type="evidence" value="ECO:0007669"/>
    <property type="project" value="InterPro"/>
</dbReference>
<evidence type="ECO:0000256" key="3">
    <source>
        <dbReference type="SAM" id="SignalP"/>
    </source>
</evidence>
<name>A0A495VQG5_9RHOO</name>